<dbReference type="GO" id="GO:0046872">
    <property type="term" value="F:metal ion binding"/>
    <property type="evidence" value="ECO:0007669"/>
    <property type="project" value="InterPro"/>
</dbReference>
<keyword evidence="5" id="KW-0472">Membrane</keyword>
<dbReference type="SUPFAM" id="SSF54060">
    <property type="entry name" value="His-Me finger endonucleases"/>
    <property type="match status" value="1"/>
</dbReference>
<dbReference type="GO" id="GO:0005634">
    <property type="term" value="C:nucleus"/>
    <property type="evidence" value="ECO:0007669"/>
    <property type="project" value="TreeGrafter"/>
</dbReference>
<dbReference type="CTD" id="41321"/>
<dbReference type="InterPro" id="IPR020821">
    <property type="entry name" value="ENPP1-3/EXOG-like_nuc-like"/>
</dbReference>
<evidence type="ECO:0000313" key="9">
    <source>
        <dbReference type="RefSeq" id="XP_034102234.1"/>
    </source>
</evidence>
<dbReference type="PANTHER" id="PTHR13966">
    <property type="entry name" value="ENDONUCLEASE RELATED"/>
    <property type="match status" value="1"/>
</dbReference>
<feature type="domain" description="ENPP1-3/EXOG-like endonuclease/phosphodiesterase" evidence="6">
    <location>
        <begin position="158"/>
        <end position="376"/>
    </location>
</feature>
<evidence type="ECO:0000313" key="8">
    <source>
        <dbReference type="Proteomes" id="UP000515160"/>
    </source>
</evidence>
<dbReference type="Gene3D" id="3.40.570.10">
    <property type="entry name" value="Extracellular Endonuclease, subunit A"/>
    <property type="match status" value="1"/>
</dbReference>
<proteinExistence type="inferred from homology"/>
<dbReference type="GO" id="GO:0006309">
    <property type="term" value="P:apoptotic DNA fragmentation"/>
    <property type="evidence" value="ECO:0007669"/>
    <property type="project" value="TreeGrafter"/>
</dbReference>
<protein>
    <submittedName>
        <fullName evidence="9">Endonuclease G, mitochondrial</fullName>
    </submittedName>
</protein>
<dbReference type="GO" id="GO:0004521">
    <property type="term" value="F:RNA endonuclease activity"/>
    <property type="evidence" value="ECO:0007669"/>
    <property type="project" value="TreeGrafter"/>
</dbReference>
<dbReference type="GO" id="GO:0003676">
    <property type="term" value="F:nucleic acid binding"/>
    <property type="evidence" value="ECO:0007669"/>
    <property type="project" value="InterPro"/>
</dbReference>
<dbReference type="GeneID" id="117566797"/>
<organism evidence="8 9">
    <name type="scientific">Drosophila albomicans</name>
    <name type="common">Fruit fly</name>
    <dbReference type="NCBI Taxonomy" id="7291"/>
    <lineage>
        <taxon>Eukaryota</taxon>
        <taxon>Metazoa</taxon>
        <taxon>Ecdysozoa</taxon>
        <taxon>Arthropoda</taxon>
        <taxon>Hexapoda</taxon>
        <taxon>Insecta</taxon>
        <taxon>Pterygota</taxon>
        <taxon>Neoptera</taxon>
        <taxon>Endopterygota</taxon>
        <taxon>Diptera</taxon>
        <taxon>Brachycera</taxon>
        <taxon>Muscomorpha</taxon>
        <taxon>Ephydroidea</taxon>
        <taxon>Drosophilidae</taxon>
        <taxon>Drosophila</taxon>
    </lineage>
</organism>
<dbReference type="GO" id="GO:0005743">
    <property type="term" value="C:mitochondrial inner membrane"/>
    <property type="evidence" value="ECO:0007669"/>
    <property type="project" value="TreeGrafter"/>
</dbReference>
<keyword evidence="3 9" id="KW-0255">Endonuclease</keyword>
<dbReference type="Proteomes" id="UP000515160">
    <property type="component" value="Chromosome X"/>
</dbReference>
<dbReference type="CDD" id="cd00091">
    <property type="entry name" value="NUC"/>
    <property type="match status" value="1"/>
</dbReference>
<dbReference type="InterPro" id="IPR044929">
    <property type="entry name" value="DNA/RNA_non-sp_Endonuclease_sf"/>
</dbReference>
<dbReference type="InterPro" id="IPR040255">
    <property type="entry name" value="Non-specific_endonuclease"/>
</dbReference>
<dbReference type="GO" id="GO:0000014">
    <property type="term" value="F:single-stranded DNA endodeoxyribonuclease activity"/>
    <property type="evidence" value="ECO:0007669"/>
    <property type="project" value="TreeGrafter"/>
</dbReference>
<name>A0A6P8WFU7_DROAB</name>
<feature type="active site" description="Proton acceptor" evidence="4">
    <location>
        <position position="230"/>
    </location>
</feature>
<dbReference type="AlphaFoldDB" id="A0A6P8WFU7"/>
<accession>A0A6P8WFU7</accession>
<dbReference type="InterPro" id="IPR001604">
    <property type="entry name" value="Endo_G_ENPP1-like_dom"/>
</dbReference>
<sequence>MQPYTIPLTVGVITGIVGFIMGALLQQDASYRGIQNAMETDPYIFQSRQQIYGALRLVGRQRNVRSNNAELDDNAVSHAEHQVTIHRSSGDHSCVSQDTEDSVFSNYVRWFQTNMQAVTMFFTFSLGDEPNALCPEHGTHVATLMKYGFPGLADIHVYRNFVLSYDRRNRIAHWVCEHLDGDCLLQENEGATATATTAQKQYELNVDSSIPLMFRASPRDYQNTDWMAGHMASPYNYTCDERNFIETYLMPNIAPVSRGLKSQIWSRLENYVRELAIKCGSVYVYTGPLFMPQRITFRNWAIRHQVIGMNTVAVPTHYFKVIIAECRNKEQFPYVEGYVVPNVDVDRNLELSSFLSDIRDIEHFAGLKFFDGVRWPHLHHNNAV</sequence>
<dbReference type="RefSeq" id="XP_034102234.1">
    <property type="nucleotide sequence ID" value="XM_034246343.2"/>
</dbReference>
<dbReference type="SMART" id="SM00892">
    <property type="entry name" value="Endonuclease_NS"/>
    <property type="match status" value="1"/>
</dbReference>
<dbReference type="PANTHER" id="PTHR13966:SF5">
    <property type="entry name" value="ENDONUCLEASE G, MITOCHONDRIAL"/>
    <property type="match status" value="1"/>
</dbReference>
<comment type="similarity">
    <text evidence="1">Belongs to the DNA/RNA non-specific endonuclease family.</text>
</comment>
<keyword evidence="5" id="KW-0812">Transmembrane</keyword>
<dbReference type="OrthoDB" id="5418055at2759"/>
<feature type="domain" description="DNA/RNA non-specific endonuclease/pyrophosphatase/phosphodiesterase" evidence="7">
    <location>
        <begin position="157"/>
        <end position="376"/>
    </location>
</feature>
<feature type="transmembrane region" description="Helical" evidence="5">
    <location>
        <begin position="6"/>
        <end position="25"/>
    </location>
</feature>
<evidence type="ECO:0000259" key="6">
    <source>
        <dbReference type="SMART" id="SM00477"/>
    </source>
</evidence>
<evidence type="ECO:0000256" key="2">
    <source>
        <dbReference type="ARBA" id="ARBA00022722"/>
    </source>
</evidence>
<dbReference type="Pfam" id="PF01223">
    <property type="entry name" value="Endonuclease_NS"/>
    <property type="match status" value="1"/>
</dbReference>
<evidence type="ECO:0000259" key="7">
    <source>
        <dbReference type="SMART" id="SM00892"/>
    </source>
</evidence>
<reference evidence="9" key="1">
    <citation type="submission" date="2025-08" db="UniProtKB">
        <authorList>
            <consortium name="RefSeq"/>
        </authorList>
    </citation>
    <scope>IDENTIFICATION</scope>
    <source>
        <strain evidence="9">15112-1751.03</strain>
        <tissue evidence="9">Whole Adult</tissue>
    </source>
</reference>
<evidence type="ECO:0000256" key="5">
    <source>
        <dbReference type="SAM" id="Phobius"/>
    </source>
</evidence>
<keyword evidence="2" id="KW-0540">Nuclease</keyword>
<dbReference type="SMART" id="SM00477">
    <property type="entry name" value="NUC"/>
    <property type="match status" value="1"/>
</dbReference>
<keyword evidence="3 9" id="KW-0378">Hydrolase</keyword>
<gene>
    <name evidence="9" type="primary">LOC117566797</name>
</gene>
<keyword evidence="8" id="KW-1185">Reference proteome</keyword>
<evidence type="ECO:0000256" key="3">
    <source>
        <dbReference type="ARBA" id="ARBA00022759"/>
    </source>
</evidence>
<evidence type="ECO:0000256" key="1">
    <source>
        <dbReference type="ARBA" id="ARBA00010052"/>
    </source>
</evidence>
<dbReference type="InterPro" id="IPR044925">
    <property type="entry name" value="His-Me_finger_sf"/>
</dbReference>
<keyword evidence="5" id="KW-1133">Transmembrane helix</keyword>
<evidence type="ECO:0000256" key="4">
    <source>
        <dbReference type="PIRSR" id="PIRSR640255-1"/>
    </source>
</evidence>